<keyword evidence="2" id="KW-0460">Magnesium</keyword>
<dbReference type="PANTHER" id="PTHR35201">
    <property type="entry name" value="TERPENE SYNTHASE"/>
    <property type="match status" value="1"/>
</dbReference>
<dbReference type="EMBL" id="RJLN01000028">
    <property type="protein sequence ID" value="RNL98895.1"/>
    <property type="molecule type" value="Genomic_DNA"/>
</dbReference>
<keyword evidence="1 2" id="KW-0456">Lyase</keyword>
<keyword evidence="4" id="KW-1185">Reference proteome</keyword>
<protein>
    <recommendedName>
        <fullName evidence="2">Terpene synthase</fullName>
        <ecNumber evidence="2">4.2.3.-</ecNumber>
    </recommendedName>
</protein>
<dbReference type="SUPFAM" id="SSF48576">
    <property type="entry name" value="Terpenoid synthases"/>
    <property type="match status" value="1"/>
</dbReference>
<keyword evidence="2" id="KW-0479">Metal-binding</keyword>
<comment type="cofactor">
    <cofactor evidence="2">
        <name>Mg(2+)</name>
        <dbReference type="ChEBI" id="CHEBI:18420"/>
    </cofactor>
</comment>
<comment type="similarity">
    <text evidence="2">Belongs to the terpene synthase family.</text>
</comment>
<dbReference type="Proteomes" id="UP000280698">
    <property type="component" value="Unassembled WGS sequence"/>
</dbReference>
<dbReference type="Gene3D" id="1.10.600.10">
    <property type="entry name" value="Farnesyl Diphosphate Synthase"/>
    <property type="match status" value="1"/>
</dbReference>
<dbReference type="RefSeq" id="WP_123241080.1">
    <property type="nucleotide sequence ID" value="NZ_JAAHBY010000028.1"/>
</dbReference>
<proteinExistence type="inferred from homology"/>
<dbReference type="InterPro" id="IPR034686">
    <property type="entry name" value="Terpene_cyclase-like_2"/>
</dbReference>
<gene>
    <name evidence="3" type="ORF">EFE23_12510</name>
</gene>
<dbReference type="Pfam" id="PF19086">
    <property type="entry name" value="Terpene_syn_C_2"/>
    <property type="match status" value="1"/>
</dbReference>
<organism evidence="3 4">
    <name type="scientific">Micromonospora solifontis</name>
    <dbReference type="NCBI Taxonomy" id="2487138"/>
    <lineage>
        <taxon>Bacteria</taxon>
        <taxon>Bacillati</taxon>
        <taxon>Actinomycetota</taxon>
        <taxon>Actinomycetes</taxon>
        <taxon>Micromonosporales</taxon>
        <taxon>Micromonosporaceae</taxon>
        <taxon>Micromonospora</taxon>
    </lineage>
</organism>
<evidence type="ECO:0000256" key="1">
    <source>
        <dbReference type="ARBA" id="ARBA00023239"/>
    </source>
</evidence>
<dbReference type="SFLD" id="SFLDS00005">
    <property type="entry name" value="Isoprenoid_Synthase_Type_I"/>
    <property type="match status" value="1"/>
</dbReference>
<accession>A0ABX9WIN2</accession>
<reference evidence="3 4" key="1">
    <citation type="submission" date="2018-11" db="EMBL/GenBank/DDBJ databases">
        <title>Micromonospora sp. PPF5-17, a new actinomycetes isolated from a hot spring soil.</title>
        <authorList>
            <person name="Thawai C."/>
        </authorList>
    </citation>
    <scope>NUCLEOTIDE SEQUENCE [LARGE SCALE GENOMIC DNA]</scope>
    <source>
        <strain evidence="3 4">PPF5-17</strain>
    </source>
</reference>
<name>A0ABX9WIN2_9ACTN</name>
<sequence length="316" mass="34381">MRSFAVSALREPPFPARRHAAADLVATESAGWVRGLRLLDTPAALRRLSGANPAELAARACPDAPVERLRLLADLISWLFVMDDACDEDGLGASPTRLAPTVARLLDVLDRHGDPDVPVPADAGPLGVALDDLCRRVRARQRPTLLLRLVSQLREYLLALLWEAANREHGRVPGVAEYVQMRRHTGGVRPSFTLTDLAYDGLPGAGRRAEPALAALDALAADLVCWCNDLFSYGKERDRAPDAHNLVATLMGEGGPDEEAALRAAAARFNDGLAAYAQREAEFAATGDEGVRAFLTTRRNWIRATYDWSLQATRYA</sequence>
<evidence type="ECO:0000256" key="2">
    <source>
        <dbReference type="RuleBase" id="RU366034"/>
    </source>
</evidence>
<comment type="caution">
    <text evidence="3">The sequence shown here is derived from an EMBL/GenBank/DDBJ whole genome shotgun (WGS) entry which is preliminary data.</text>
</comment>
<dbReference type="EC" id="4.2.3.-" evidence="2"/>
<dbReference type="SFLD" id="SFLDG01020">
    <property type="entry name" value="Terpene_Cyclase_Like_2"/>
    <property type="match status" value="1"/>
</dbReference>
<evidence type="ECO:0000313" key="3">
    <source>
        <dbReference type="EMBL" id="RNL98895.1"/>
    </source>
</evidence>
<dbReference type="PANTHER" id="PTHR35201:SF4">
    <property type="entry name" value="BETA-PINACENE SYNTHASE-RELATED"/>
    <property type="match status" value="1"/>
</dbReference>
<dbReference type="InterPro" id="IPR008949">
    <property type="entry name" value="Isoprenoid_synthase_dom_sf"/>
</dbReference>
<evidence type="ECO:0000313" key="4">
    <source>
        <dbReference type="Proteomes" id="UP000280698"/>
    </source>
</evidence>